<dbReference type="GO" id="GO:0004018">
    <property type="term" value="F:N6-(1,2-dicarboxyethyl)AMP AMP-lyase (fumarate-forming) activity"/>
    <property type="evidence" value="ECO:0007669"/>
    <property type="project" value="UniProtKB-UniRule"/>
</dbReference>
<dbReference type="NCBIfam" id="NF006764">
    <property type="entry name" value="PRK09285.1"/>
    <property type="match status" value="1"/>
</dbReference>
<dbReference type="Proteomes" id="UP000177457">
    <property type="component" value="Unassembled WGS sequence"/>
</dbReference>
<dbReference type="GO" id="GO:0006189">
    <property type="term" value="P:'de novo' IMP biosynthetic process"/>
    <property type="evidence" value="ECO:0007669"/>
    <property type="project" value="UniProtKB-UniPathway"/>
</dbReference>
<evidence type="ECO:0000256" key="10">
    <source>
        <dbReference type="ARBA" id="ARBA00030717"/>
    </source>
</evidence>
<dbReference type="AlphaFoldDB" id="A0A1F6MFC0"/>
<evidence type="ECO:0000256" key="9">
    <source>
        <dbReference type="ARBA" id="ARBA00025012"/>
    </source>
</evidence>
<evidence type="ECO:0000259" key="14">
    <source>
        <dbReference type="Pfam" id="PF00206"/>
    </source>
</evidence>
<comment type="catalytic activity">
    <reaction evidence="8">
        <text>(2S)-2-[5-amino-1-(5-phospho-beta-D-ribosyl)imidazole-4-carboxamido]succinate = 5-amino-1-(5-phospho-beta-D-ribosyl)imidazole-4-carboxamide + fumarate</text>
        <dbReference type="Rhea" id="RHEA:23920"/>
        <dbReference type="ChEBI" id="CHEBI:29806"/>
        <dbReference type="ChEBI" id="CHEBI:58443"/>
        <dbReference type="ChEBI" id="CHEBI:58475"/>
        <dbReference type="EC" id="4.3.2.2"/>
    </reaction>
    <physiologicalReaction direction="left-to-right" evidence="8">
        <dbReference type="Rhea" id="RHEA:23921"/>
    </physiologicalReaction>
</comment>
<dbReference type="NCBIfam" id="TIGR00928">
    <property type="entry name" value="purB"/>
    <property type="match status" value="1"/>
</dbReference>
<evidence type="ECO:0000256" key="5">
    <source>
        <dbReference type="ARBA" id="ARBA00017058"/>
    </source>
</evidence>
<evidence type="ECO:0000256" key="2">
    <source>
        <dbReference type="ARBA" id="ARBA00004734"/>
    </source>
</evidence>
<protein>
    <recommendedName>
        <fullName evidence="5 12">Adenylosuccinate lyase</fullName>
        <shortName evidence="13">ASL</shortName>
        <ecNumber evidence="4 12">4.3.2.2</ecNumber>
    </recommendedName>
    <alternativeName>
        <fullName evidence="10 13">Adenylosuccinase</fullName>
    </alternativeName>
</protein>
<comment type="similarity">
    <text evidence="3 13">Belongs to the lyase 1 family. Adenylosuccinate lyase subfamily.</text>
</comment>
<name>A0A1F6MFC0_9BACT</name>
<feature type="domain" description="Adenylosuccinate lyase PurB C-terminal" evidence="15">
    <location>
        <begin position="328"/>
        <end position="442"/>
    </location>
</feature>
<dbReference type="InterPro" id="IPR008948">
    <property type="entry name" value="L-Aspartase-like"/>
</dbReference>
<dbReference type="Gene3D" id="1.10.40.30">
    <property type="entry name" value="Fumarase/aspartase (C-terminal domain)"/>
    <property type="match status" value="1"/>
</dbReference>
<sequence>MDALRAISPTDGRYRDQLSELENYFSEMALMRYRLVVEIEYFIDLSLEEGVKEFPALSTESQSALRSIYRNFTADDAETIKAIEGRTKHDVKAIEYFLREKLTGLHLNAYQEFLHFALTSEDANNLAYSMMWCDAVSEIYRPLILDLFRSVERFAGEYRAQPMLSMTHGQSATPTTVGKEFAVFAARLHRQIEQLKTHKLQAKLNGSTGTWGAHVVAYPYVDWIEFSKRFVTKLGFEPNILTTQIEPHDSLAESFHILSRINAILIDFCRDVWMYISRGILGQTKKEGEVGSSTMPHKINPIYFENAEGNLGIANAYFLHLAEKLPISRMQRDLSDSTVLRNQGVPLAHSVLACKNILQGLSRLTVNQSQLEKELDLHWEVLAEAVQTILRKHRIPNAYEKLKELTRGQHITKESLRSFIQTLDIPEDEKSKLLALTPRMYTGLADKLAGIGTHE</sequence>
<dbReference type="Gene3D" id="1.20.200.10">
    <property type="entry name" value="Fumarase/aspartase (Central domain)"/>
    <property type="match status" value="1"/>
</dbReference>
<reference evidence="16 17" key="1">
    <citation type="journal article" date="2016" name="Nat. Commun.">
        <title>Thousands of microbial genomes shed light on interconnected biogeochemical processes in an aquifer system.</title>
        <authorList>
            <person name="Anantharaman K."/>
            <person name="Brown C.T."/>
            <person name="Hug L.A."/>
            <person name="Sharon I."/>
            <person name="Castelle C.J."/>
            <person name="Probst A.J."/>
            <person name="Thomas B.C."/>
            <person name="Singh A."/>
            <person name="Wilkins M.J."/>
            <person name="Karaoz U."/>
            <person name="Brodie E.L."/>
            <person name="Williams K.H."/>
            <person name="Hubbard S.S."/>
            <person name="Banfield J.F."/>
        </authorList>
    </citation>
    <scope>NUCLEOTIDE SEQUENCE [LARGE SCALE GENOMIC DNA]</scope>
</reference>
<comment type="pathway">
    <text evidence="2 13">Purine metabolism; AMP biosynthesis via de novo pathway; AMP from IMP: step 2/2.</text>
</comment>
<dbReference type="STRING" id="1798683.A3C90_01065"/>
<dbReference type="SUPFAM" id="SSF48557">
    <property type="entry name" value="L-aspartase-like"/>
    <property type="match status" value="1"/>
</dbReference>
<dbReference type="InterPro" id="IPR000362">
    <property type="entry name" value="Fumarate_lyase_fam"/>
</dbReference>
<dbReference type="InterPro" id="IPR022761">
    <property type="entry name" value="Fumarate_lyase_N"/>
</dbReference>
<dbReference type="InterPro" id="IPR047136">
    <property type="entry name" value="PurB_bact"/>
</dbReference>
<dbReference type="Pfam" id="PF00206">
    <property type="entry name" value="Lyase_1"/>
    <property type="match status" value="1"/>
</dbReference>
<keyword evidence="6 13" id="KW-0658">Purine biosynthesis</keyword>
<dbReference type="PANTHER" id="PTHR43411:SF1">
    <property type="entry name" value="ADENYLOSUCCINATE LYASE"/>
    <property type="match status" value="1"/>
</dbReference>
<dbReference type="InterPro" id="IPR013539">
    <property type="entry name" value="PurB_C"/>
</dbReference>
<dbReference type="GO" id="GO:0070626">
    <property type="term" value="F:(S)-2-(5-amino-1-(5-phospho-D-ribosyl)imidazole-4-carboxamido) succinate lyase (fumarate-forming) activity"/>
    <property type="evidence" value="ECO:0007669"/>
    <property type="project" value="RHEA"/>
</dbReference>
<dbReference type="PRINTS" id="PR00149">
    <property type="entry name" value="FUMRATELYASE"/>
</dbReference>
<evidence type="ECO:0000256" key="11">
    <source>
        <dbReference type="ARBA" id="ARBA00049115"/>
    </source>
</evidence>
<gene>
    <name evidence="16" type="ORF">A3C90_01065</name>
</gene>
<dbReference type="PANTHER" id="PTHR43411">
    <property type="entry name" value="ADENYLOSUCCINATE LYASE"/>
    <property type="match status" value="1"/>
</dbReference>
<dbReference type="EC" id="4.3.2.2" evidence="4 12"/>
<evidence type="ECO:0000256" key="13">
    <source>
        <dbReference type="RuleBase" id="RU361172"/>
    </source>
</evidence>
<dbReference type="InterPro" id="IPR020557">
    <property type="entry name" value="Fumarate_lyase_CS"/>
</dbReference>
<evidence type="ECO:0000256" key="6">
    <source>
        <dbReference type="ARBA" id="ARBA00022755"/>
    </source>
</evidence>
<evidence type="ECO:0000313" key="17">
    <source>
        <dbReference type="Proteomes" id="UP000177457"/>
    </source>
</evidence>
<dbReference type="PROSITE" id="PS00163">
    <property type="entry name" value="FUMARATE_LYASES"/>
    <property type="match status" value="1"/>
</dbReference>
<dbReference type="InterPro" id="IPR024083">
    <property type="entry name" value="Fumarase/histidase_N"/>
</dbReference>
<accession>A0A1F6MFC0</accession>
<dbReference type="Gene3D" id="1.10.275.10">
    <property type="entry name" value="Fumarase/aspartase (N-terminal domain)"/>
    <property type="match status" value="1"/>
</dbReference>
<feature type="domain" description="Fumarate lyase N-terminal" evidence="14">
    <location>
        <begin position="12"/>
        <end position="309"/>
    </location>
</feature>
<evidence type="ECO:0000256" key="1">
    <source>
        <dbReference type="ARBA" id="ARBA00004706"/>
    </source>
</evidence>
<evidence type="ECO:0000259" key="15">
    <source>
        <dbReference type="Pfam" id="PF08328"/>
    </source>
</evidence>
<organism evidence="16 17">
    <name type="scientific">Candidatus Magasanikbacteria bacterium RIFCSPHIGHO2_02_FULL_51_14</name>
    <dbReference type="NCBI Taxonomy" id="1798683"/>
    <lineage>
        <taxon>Bacteria</taxon>
        <taxon>Candidatus Magasanikiibacteriota</taxon>
    </lineage>
</organism>
<dbReference type="UniPathway" id="UPA00075">
    <property type="reaction ID" value="UER00336"/>
</dbReference>
<evidence type="ECO:0000256" key="8">
    <source>
        <dbReference type="ARBA" id="ARBA00024477"/>
    </source>
</evidence>
<evidence type="ECO:0000256" key="12">
    <source>
        <dbReference type="NCBIfam" id="TIGR00928"/>
    </source>
</evidence>
<keyword evidence="7 13" id="KW-0456">Lyase</keyword>
<comment type="caution">
    <text evidence="16">The sequence shown here is derived from an EMBL/GenBank/DDBJ whole genome shotgun (WGS) entry which is preliminary data.</text>
</comment>
<evidence type="ECO:0000313" key="16">
    <source>
        <dbReference type="EMBL" id="OGH70324.1"/>
    </source>
</evidence>
<dbReference type="Pfam" id="PF08328">
    <property type="entry name" value="ASL_C"/>
    <property type="match status" value="1"/>
</dbReference>
<dbReference type="UniPathway" id="UPA00074">
    <property type="reaction ID" value="UER00132"/>
</dbReference>
<dbReference type="EMBL" id="MFQE01000051">
    <property type="protein sequence ID" value="OGH70324.1"/>
    <property type="molecule type" value="Genomic_DNA"/>
</dbReference>
<evidence type="ECO:0000256" key="4">
    <source>
        <dbReference type="ARBA" id="ARBA00012339"/>
    </source>
</evidence>
<evidence type="ECO:0000256" key="7">
    <source>
        <dbReference type="ARBA" id="ARBA00023239"/>
    </source>
</evidence>
<comment type="pathway">
    <text evidence="1 13">Purine metabolism; IMP biosynthesis via de novo pathway; 5-amino-1-(5-phospho-D-ribosyl)imidazole-4-carboxamide from 5-amino-1-(5-phospho-D-ribosyl)imidazole-4-carboxylate: step 2/2.</text>
</comment>
<dbReference type="InterPro" id="IPR004769">
    <property type="entry name" value="Pur_lyase"/>
</dbReference>
<proteinExistence type="inferred from homology"/>
<comment type="catalytic activity">
    <reaction evidence="11">
        <text>N(6)-(1,2-dicarboxyethyl)-AMP = fumarate + AMP</text>
        <dbReference type="Rhea" id="RHEA:16853"/>
        <dbReference type="ChEBI" id="CHEBI:29806"/>
        <dbReference type="ChEBI" id="CHEBI:57567"/>
        <dbReference type="ChEBI" id="CHEBI:456215"/>
        <dbReference type="EC" id="4.3.2.2"/>
    </reaction>
    <physiologicalReaction direction="left-to-right" evidence="11">
        <dbReference type="Rhea" id="RHEA:16854"/>
    </physiologicalReaction>
</comment>
<comment type="function">
    <text evidence="9">Catalyzes two reactions in de novo purine nucleotide biosynthesis. Catalyzes the breakdown of 5-aminoimidazole- (N-succinylocarboxamide) ribotide (SAICAR or 2-[5-amino-1-(5-phospho-beta-D-ribosyl)imidazole-4-carboxamido]succinate) to 5-aminoimidazole-4-carboxamide ribotide (AICAR or 5-amino-1-(5-phospho-beta-D-ribosyl)imidazole-4-carboxamide) and fumarate, and of adenylosuccinate (ADS or N(6)-(1,2-dicarboxyethyl)-AMP) to adenosine monophosphate (AMP) and fumarate.</text>
</comment>
<dbReference type="GO" id="GO:0044208">
    <property type="term" value="P:'de novo' AMP biosynthetic process"/>
    <property type="evidence" value="ECO:0007669"/>
    <property type="project" value="UniProtKB-UniPathway"/>
</dbReference>
<evidence type="ECO:0000256" key="3">
    <source>
        <dbReference type="ARBA" id="ARBA00008273"/>
    </source>
</evidence>